<gene>
    <name evidence="1" type="ORF">HanXRQr2_Chr09g0369491</name>
</gene>
<evidence type="ECO:0000313" key="2">
    <source>
        <dbReference type="Proteomes" id="UP000215914"/>
    </source>
</evidence>
<organism evidence="1 2">
    <name type="scientific">Helianthus annuus</name>
    <name type="common">Common sunflower</name>
    <dbReference type="NCBI Taxonomy" id="4232"/>
    <lineage>
        <taxon>Eukaryota</taxon>
        <taxon>Viridiplantae</taxon>
        <taxon>Streptophyta</taxon>
        <taxon>Embryophyta</taxon>
        <taxon>Tracheophyta</taxon>
        <taxon>Spermatophyta</taxon>
        <taxon>Magnoliopsida</taxon>
        <taxon>eudicotyledons</taxon>
        <taxon>Gunneridae</taxon>
        <taxon>Pentapetalae</taxon>
        <taxon>asterids</taxon>
        <taxon>campanulids</taxon>
        <taxon>Asterales</taxon>
        <taxon>Asteraceae</taxon>
        <taxon>Asteroideae</taxon>
        <taxon>Heliantheae alliance</taxon>
        <taxon>Heliantheae</taxon>
        <taxon>Helianthus</taxon>
    </lineage>
</organism>
<reference evidence="1" key="1">
    <citation type="journal article" date="2017" name="Nature">
        <title>The sunflower genome provides insights into oil metabolism, flowering and Asterid evolution.</title>
        <authorList>
            <person name="Badouin H."/>
            <person name="Gouzy J."/>
            <person name="Grassa C.J."/>
            <person name="Murat F."/>
            <person name="Staton S.E."/>
            <person name="Cottret L."/>
            <person name="Lelandais-Briere C."/>
            <person name="Owens G.L."/>
            <person name="Carrere S."/>
            <person name="Mayjonade B."/>
            <person name="Legrand L."/>
            <person name="Gill N."/>
            <person name="Kane N.C."/>
            <person name="Bowers J.E."/>
            <person name="Hubner S."/>
            <person name="Bellec A."/>
            <person name="Berard A."/>
            <person name="Berges H."/>
            <person name="Blanchet N."/>
            <person name="Boniface M.C."/>
            <person name="Brunel D."/>
            <person name="Catrice O."/>
            <person name="Chaidir N."/>
            <person name="Claudel C."/>
            <person name="Donnadieu C."/>
            <person name="Faraut T."/>
            <person name="Fievet G."/>
            <person name="Helmstetter N."/>
            <person name="King M."/>
            <person name="Knapp S.J."/>
            <person name="Lai Z."/>
            <person name="Le Paslier M.C."/>
            <person name="Lippi Y."/>
            <person name="Lorenzon L."/>
            <person name="Mandel J.R."/>
            <person name="Marage G."/>
            <person name="Marchand G."/>
            <person name="Marquand E."/>
            <person name="Bret-Mestries E."/>
            <person name="Morien E."/>
            <person name="Nambeesan S."/>
            <person name="Nguyen T."/>
            <person name="Pegot-Espagnet P."/>
            <person name="Pouilly N."/>
            <person name="Raftis F."/>
            <person name="Sallet E."/>
            <person name="Schiex T."/>
            <person name="Thomas J."/>
            <person name="Vandecasteele C."/>
            <person name="Vares D."/>
            <person name="Vear F."/>
            <person name="Vautrin S."/>
            <person name="Crespi M."/>
            <person name="Mangin B."/>
            <person name="Burke J.M."/>
            <person name="Salse J."/>
            <person name="Munos S."/>
            <person name="Vincourt P."/>
            <person name="Rieseberg L.H."/>
            <person name="Langlade N.B."/>
        </authorList>
    </citation>
    <scope>NUCLEOTIDE SEQUENCE</scope>
    <source>
        <tissue evidence="1">Leaves</tissue>
    </source>
</reference>
<reference evidence="1" key="2">
    <citation type="submission" date="2020-06" db="EMBL/GenBank/DDBJ databases">
        <title>Helianthus annuus Genome sequencing and assembly Release 2.</title>
        <authorList>
            <person name="Gouzy J."/>
            <person name="Langlade N."/>
            <person name="Munos S."/>
        </authorList>
    </citation>
    <scope>NUCLEOTIDE SEQUENCE</scope>
    <source>
        <tissue evidence="1">Leaves</tissue>
    </source>
</reference>
<name>A0A9K3N7I7_HELAN</name>
<keyword evidence="2" id="KW-1185">Reference proteome</keyword>
<evidence type="ECO:0000313" key="1">
    <source>
        <dbReference type="EMBL" id="KAF5789293.1"/>
    </source>
</evidence>
<accession>A0A9K3N7I7</accession>
<dbReference type="AlphaFoldDB" id="A0A9K3N7I7"/>
<dbReference type="Proteomes" id="UP000215914">
    <property type="component" value="Unassembled WGS sequence"/>
</dbReference>
<sequence length="76" mass="8453">MLKVALCCVQYRPEARPVMSIIVRMLEGADEPNDSLARMAWNVGGSDWSSSEVVTRSVGVMETPLMKKYEITMASE</sequence>
<comment type="caution">
    <text evidence="1">The sequence shown here is derived from an EMBL/GenBank/DDBJ whole genome shotgun (WGS) entry which is preliminary data.</text>
</comment>
<proteinExistence type="predicted"/>
<dbReference type="Gramene" id="mRNA:HanXRQr2_Chr09g0369491">
    <property type="protein sequence ID" value="mRNA:HanXRQr2_Chr09g0369491"/>
    <property type="gene ID" value="HanXRQr2_Chr09g0369491"/>
</dbReference>
<protein>
    <submittedName>
        <fullName evidence="1">Uncharacterized protein</fullName>
    </submittedName>
</protein>
<dbReference type="EMBL" id="MNCJ02000324">
    <property type="protein sequence ID" value="KAF5789293.1"/>
    <property type="molecule type" value="Genomic_DNA"/>
</dbReference>